<keyword evidence="1" id="KW-1133">Transmembrane helix</keyword>
<name>A0A7C5JYN1_THELI</name>
<gene>
    <name evidence="2" type="ORF">ENL40_08605</name>
</gene>
<protein>
    <submittedName>
        <fullName evidence="2">Uncharacterized protein</fullName>
    </submittedName>
</protein>
<sequence length="184" mass="20818">MRKRIMIPAGVYIVILLLANIAYVIPSGPCDESIFLGYGDSRAVRQVHTSSGDICVSFEAYSSYPSFAYREAYINFRQLGNSTEFAKGIFPVIKDIQISSNDSNVGWNIEVKRMRRGEDLYTIVIGLLPHVLKASPNENISSLNVSLTVTIKLQVYKIYRIGFIKRDKVVVTFKDINTTIVERW</sequence>
<accession>A0A7C5JYN1</accession>
<dbReference type="EMBL" id="DRTU01000347">
    <property type="protein sequence ID" value="HHI01496.1"/>
    <property type="molecule type" value="Genomic_DNA"/>
</dbReference>
<proteinExistence type="predicted"/>
<keyword evidence="1" id="KW-0812">Transmembrane</keyword>
<evidence type="ECO:0000313" key="2">
    <source>
        <dbReference type="EMBL" id="HHI01496.1"/>
    </source>
</evidence>
<dbReference type="AlphaFoldDB" id="A0A7C5JYN1"/>
<comment type="caution">
    <text evidence="2">The sequence shown here is derived from an EMBL/GenBank/DDBJ whole genome shotgun (WGS) entry which is preliminary data.</text>
</comment>
<organism evidence="2">
    <name type="scientific">Thermococcus litoralis</name>
    <dbReference type="NCBI Taxonomy" id="2265"/>
    <lineage>
        <taxon>Archaea</taxon>
        <taxon>Methanobacteriati</taxon>
        <taxon>Methanobacteriota</taxon>
        <taxon>Thermococci</taxon>
        <taxon>Thermococcales</taxon>
        <taxon>Thermococcaceae</taxon>
        <taxon>Thermococcus</taxon>
    </lineage>
</organism>
<feature type="transmembrane region" description="Helical" evidence="1">
    <location>
        <begin position="7"/>
        <end position="25"/>
    </location>
</feature>
<keyword evidence="1" id="KW-0472">Membrane</keyword>
<dbReference type="Proteomes" id="UP000886217">
    <property type="component" value="Unassembled WGS sequence"/>
</dbReference>
<reference evidence="2" key="1">
    <citation type="journal article" date="2020" name="mSystems">
        <title>Genome- and Community-Level Interaction Insights into Carbon Utilization and Element Cycling Functions of Hydrothermarchaeota in Hydrothermal Sediment.</title>
        <authorList>
            <person name="Zhou Z."/>
            <person name="Liu Y."/>
            <person name="Xu W."/>
            <person name="Pan J."/>
            <person name="Luo Z.H."/>
            <person name="Li M."/>
        </authorList>
    </citation>
    <scope>NUCLEOTIDE SEQUENCE [LARGE SCALE GENOMIC DNA]</scope>
    <source>
        <strain evidence="2">HyVt-93</strain>
    </source>
</reference>
<evidence type="ECO:0000256" key="1">
    <source>
        <dbReference type="SAM" id="Phobius"/>
    </source>
</evidence>